<dbReference type="PANTHER" id="PTHR43245">
    <property type="entry name" value="BIFUNCTIONAL POLYMYXIN RESISTANCE PROTEIN ARNA"/>
    <property type="match status" value="1"/>
</dbReference>
<evidence type="ECO:0000259" key="1">
    <source>
        <dbReference type="Pfam" id="PF01370"/>
    </source>
</evidence>
<organism evidence="2 3">
    <name type="scientific">Methanoplanus limicola DSM 2279</name>
    <dbReference type="NCBI Taxonomy" id="937775"/>
    <lineage>
        <taxon>Archaea</taxon>
        <taxon>Methanobacteriati</taxon>
        <taxon>Methanobacteriota</taxon>
        <taxon>Stenosarchaea group</taxon>
        <taxon>Methanomicrobia</taxon>
        <taxon>Methanomicrobiales</taxon>
        <taxon>Methanomicrobiaceae</taxon>
        <taxon>Methanoplanus</taxon>
    </lineage>
</organism>
<dbReference type="RefSeq" id="WP_004076030.1">
    <property type="nucleotide sequence ID" value="NZ_CM001436.1"/>
</dbReference>
<dbReference type="PATRIC" id="fig|937775.9.peg.285"/>
<dbReference type="HOGENOM" id="CLU_007383_1_7_2"/>
<dbReference type="SUPFAM" id="SSF51735">
    <property type="entry name" value="NAD(P)-binding Rossmann-fold domains"/>
    <property type="match status" value="1"/>
</dbReference>
<dbReference type="InterPro" id="IPR001509">
    <property type="entry name" value="Epimerase_deHydtase"/>
</dbReference>
<reference evidence="2 3" key="1">
    <citation type="submission" date="2011-10" db="EMBL/GenBank/DDBJ databases">
        <title>The Improved High-Quality Draft genome of Methanoplanus limicola DSM 2279.</title>
        <authorList>
            <consortium name="US DOE Joint Genome Institute (JGI-PGF)"/>
            <person name="Lucas S."/>
            <person name="Copeland A."/>
            <person name="Lapidus A."/>
            <person name="Glavina del Rio T."/>
            <person name="Dalin E."/>
            <person name="Tice H."/>
            <person name="Bruce D."/>
            <person name="Goodwin L."/>
            <person name="Pitluck S."/>
            <person name="Peters L."/>
            <person name="Mikhailova N."/>
            <person name="Lu M."/>
            <person name="Kyrpides N."/>
            <person name="Mavromatis K."/>
            <person name="Ivanova N."/>
            <person name="Markowitz V."/>
            <person name="Cheng J.-F."/>
            <person name="Hugenholtz P."/>
            <person name="Woyke T."/>
            <person name="Wu D."/>
            <person name="Wirth R."/>
            <person name="Brambilla E.-M."/>
            <person name="Klenk H.-P."/>
            <person name="Eisen J.A."/>
        </authorList>
    </citation>
    <scope>NUCLEOTIDE SEQUENCE [LARGE SCALE GENOMIC DNA]</scope>
    <source>
        <strain evidence="2 3">DSM 2279</strain>
    </source>
</reference>
<dbReference type="EMBL" id="CM001436">
    <property type="protein sequence ID" value="EHQ34390.1"/>
    <property type="molecule type" value="Genomic_DNA"/>
</dbReference>
<dbReference type="Proteomes" id="UP000005741">
    <property type="component" value="Chromosome"/>
</dbReference>
<evidence type="ECO:0000313" key="2">
    <source>
        <dbReference type="EMBL" id="EHQ34390.1"/>
    </source>
</evidence>
<keyword evidence="3" id="KW-1185">Reference proteome</keyword>
<dbReference type="FunCoup" id="H1Z0C3">
    <property type="interactions" value="74"/>
</dbReference>
<dbReference type="STRING" id="937775.Metlim_0243"/>
<dbReference type="InterPro" id="IPR050177">
    <property type="entry name" value="Lipid_A_modif_metabolic_enz"/>
</dbReference>
<dbReference type="Pfam" id="PF01370">
    <property type="entry name" value="Epimerase"/>
    <property type="match status" value="1"/>
</dbReference>
<dbReference type="OrthoDB" id="4907at2157"/>
<dbReference type="AlphaFoldDB" id="H1Z0C3"/>
<feature type="domain" description="NAD-dependent epimerase/dehydratase" evidence="1">
    <location>
        <begin position="4"/>
        <end position="250"/>
    </location>
</feature>
<evidence type="ECO:0000313" key="3">
    <source>
        <dbReference type="Proteomes" id="UP000005741"/>
    </source>
</evidence>
<dbReference type="InParanoid" id="H1Z0C3"/>
<dbReference type="Gene3D" id="3.40.50.720">
    <property type="entry name" value="NAD(P)-binding Rossmann-like Domain"/>
    <property type="match status" value="1"/>
</dbReference>
<sequence length="319" mass="35064">MHYVVTGGMGFIGSNLSEYLAKDHDVTIIDDGATGRYVNIKNLVENRTGNSGSAEGLDNSVRFVKGSITDPELLKKEFEGADGIFHQGAIPSVPRSVADPARTSNVNIEGTLNVLIAARDCGVRKVVFASSSSVYGNTPTLPKVETMCPSPLSPYALQKLAGETYCGIFTDIYGLDTVALRYFNVFGPKQDPNSQYAAVIPNFIKKLLNNEAPIIYGNGEQTRDFTYVKNVIQANVKAMESDATGFYNIACGERISLNNLAENIMEILNFHTEPIYKEPRAEDVRDSLADISKANNAFNYKPEYSLNDGLRETIEWYNI</sequence>
<dbReference type="InterPro" id="IPR036291">
    <property type="entry name" value="NAD(P)-bd_dom_sf"/>
</dbReference>
<dbReference type="Gene3D" id="3.90.25.10">
    <property type="entry name" value="UDP-galactose 4-epimerase, domain 1"/>
    <property type="match status" value="1"/>
</dbReference>
<protein>
    <submittedName>
        <fullName evidence="2">NAD-dependent epimerase/dehydratase</fullName>
    </submittedName>
</protein>
<dbReference type="CDD" id="cd05256">
    <property type="entry name" value="UDP_AE_SDR_e"/>
    <property type="match status" value="1"/>
</dbReference>
<name>H1Z0C3_9EURY</name>
<accession>H1Z0C3</accession>
<proteinExistence type="predicted"/>
<dbReference type="PANTHER" id="PTHR43245:SF13">
    <property type="entry name" value="UDP-D-APIOSE_UDP-D-XYLOSE SYNTHASE 2"/>
    <property type="match status" value="1"/>
</dbReference>
<gene>
    <name evidence="2" type="ORF">Metlim_0243</name>
</gene>